<name>A0A4V1A4F5_9HYPH</name>
<dbReference type="GO" id="GO:0008610">
    <property type="term" value="P:lipid biosynthetic process"/>
    <property type="evidence" value="ECO:0007669"/>
    <property type="project" value="UniProtKB-ARBA"/>
</dbReference>
<feature type="transmembrane region" description="Helical" evidence="2">
    <location>
        <begin position="211"/>
        <end position="232"/>
    </location>
</feature>
<dbReference type="Pfam" id="PF00487">
    <property type="entry name" value="FA_desaturase"/>
    <property type="match status" value="1"/>
</dbReference>
<dbReference type="AlphaFoldDB" id="A0A4V1A4F5"/>
<evidence type="ECO:0000313" key="5">
    <source>
        <dbReference type="Proteomes" id="UP000293719"/>
    </source>
</evidence>
<dbReference type="InterPro" id="IPR039393">
    <property type="entry name" value="Rhizopine-oxygenase-like"/>
</dbReference>
<keyword evidence="2" id="KW-0812">Transmembrane</keyword>
<dbReference type="Proteomes" id="UP000293719">
    <property type="component" value="Chromosome"/>
</dbReference>
<dbReference type="OrthoDB" id="9792534at2"/>
<dbReference type="InterPro" id="IPR012171">
    <property type="entry name" value="Fatty_acid_desaturase"/>
</dbReference>
<proteinExistence type="predicted"/>
<keyword evidence="2" id="KW-1133">Transmembrane helix</keyword>
<dbReference type="GO" id="GO:0016717">
    <property type="term" value="F:oxidoreductase activity, acting on paired donors, with oxidation of a pair of donors resulting in the reduction of molecular oxygen to two molecules of water"/>
    <property type="evidence" value="ECO:0007669"/>
    <property type="project" value="TreeGrafter"/>
</dbReference>
<reference evidence="4 5" key="1">
    <citation type="journal article" date="2017" name="Int. J. Syst. Evol. Microbiol.">
        <title>Roseitalea porphyridii gen. nov., sp. nov., isolated from a red alga, and reclassification of Hoeflea suaedae Chung et al. 2013 as Pseudohoeflea suaedae gen. nov., comb. nov.</title>
        <authorList>
            <person name="Hyeon J.W."/>
            <person name="Jeong S.E."/>
            <person name="Baek K."/>
            <person name="Jeon C.O."/>
        </authorList>
    </citation>
    <scope>NUCLEOTIDE SEQUENCE [LARGE SCALE GENOMIC DNA]</scope>
    <source>
        <strain evidence="4 5">MA7-20</strain>
    </source>
</reference>
<evidence type="ECO:0000259" key="3">
    <source>
        <dbReference type="Pfam" id="PF00487"/>
    </source>
</evidence>
<keyword evidence="5" id="KW-1185">Reference proteome</keyword>
<dbReference type="PANTHER" id="PTHR19353">
    <property type="entry name" value="FATTY ACID DESATURASE 2"/>
    <property type="match status" value="1"/>
</dbReference>
<accession>A0A4V1A4F5</accession>
<dbReference type="PANTHER" id="PTHR19353:SF19">
    <property type="entry name" value="DELTA(5) FATTY ACID DESATURASE C-RELATED"/>
    <property type="match status" value="1"/>
</dbReference>
<feature type="transmembrane region" description="Helical" evidence="2">
    <location>
        <begin position="55"/>
        <end position="79"/>
    </location>
</feature>
<evidence type="ECO:0000313" key="4">
    <source>
        <dbReference type="EMBL" id="QBK32438.1"/>
    </source>
</evidence>
<feature type="domain" description="Fatty acid desaturase" evidence="3">
    <location>
        <begin position="75"/>
        <end position="312"/>
    </location>
</feature>
<feature type="transmembrane region" description="Helical" evidence="2">
    <location>
        <begin position="158"/>
        <end position="179"/>
    </location>
</feature>
<evidence type="ECO:0000256" key="1">
    <source>
        <dbReference type="SAM" id="MobiDB-lite"/>
    </source>
</evidence>
<dbReference type="InterPro" id="IPR005804">
    <property type="entry name" value="FA_desaturase_dom"/>
</dbReference>
<sequence>MIKFPTERDYSLTGPEAQRAIENGLAGAEWYRTPIDRKTMKALMRRSDGPALRDTALWFALLALTGAGGIVLWGSWWAVPFFIAYGVLYGSAADSRWHECGHRTAFKTVWMNDAVYQIASFMMMRNPVVWRWSHTRHHTDTIIVGRDPEISGMRPPQLIVIGLNLLGLVSAPQSFAALARNAMGRLSPDEADFVPESERPKAYWIARAHMAIYAATLVACLAIGSILPAMLIGLPRLYGTWLLLVLGLPQHLGLAEDVLDHRLNARTVLMNPVLRFLYWNMNFHMEHHMYPMVPYHALPRLHEAVKHDCPPPSPSLYAAWREIIPCVLRQLRDPHHFIRPQLPDGAGPARQSPPLAAE</sequence>
<feature type="region of interest" description="Disordered" evidence="1">
    <location>
        <begin position="338"/>
        <end position="358"/>
    </location>
</feature>
<protein>
    <submittedName>
        <fullName evidence="4">Fatty acid desaturase</fullName>
    </submittedName>
</protein>
<keyword evidence="2" id="KW-0472">Membrane</keyword>
<gene>
    <name evidence="4" type="ORF">E0E05_15350</name>
</gene>
<dbReference type="KEGG" id="rpod:E0E05_15350"/>
<evidence type="ECO:0000256" key="2">
    <source>
        <dbReference type="SAM" id="Phobius"/>
    </source>
</evidence>
<dbReference type="GO" id="GO:0016020">
    <property type="term" value="C:membrane"/>
    <property type="evidence" value="ECO:0007669"/>
    <property type="project" value="TreeGrafter"/>
</dbReference>
<dbReference type="CDD" id="cd03511">
    <property type="entry name" value="Rhizopine-oxygenase-like"/>
    <property type="match status" value="1"/>
</dbReference>
<organism evidence="4 5">
    <name type="scientific">Roseitalea porphyridii</name>
    <dbReference type="NCBI Taxonomy" id="1852022"/>
    <lineage>
        <taxon>Bacteria</taxon>
        <taxon>Pseudomonadati</taxon>
        <taxon>Pseudomonadota</taxon>
        <taxon>Alphaproteobacteria</taxon>
        <taxon>Hyphomicrobiales</taxon>
        <taxon>Ahrensiaceae</taxon>
        <taxon>Roseitalea</taxon>
    </lineage>
</organism>
<dbReference type="EMBL" id="CP036532">
    <property type="protein sequence ID" value="QBK32438.1"/>
    <property type="molecule type" value="Genomic_DNA"/>
</dbReference>